<dbReference type="GO" id="GO:0009103">
    <property type="term" value="P:lipopolysaccharide biosynthetic process"/>
    <property type="evidence" value="ECO:0007669"/>
    <property type="project" value="TreeGrafter"/>
</dbReference>
<feature type="transmembrane region" description="Helical" evidence="1">
    <location>
        <begin position="248"/>
        <end position="267"/>
    </location>
</feature>
<keyword evidence="4" id="KW-1185">Reference proteome</keyword>
<keyword evidence="3" id="KW-0808">Transferase</keyword>
<dbReference type="EMBL" id="BSQG01000013">
    <property type="protein sequence ID" value="GLU50341.1"/>
    <property type="molecule type" value="Genomic_DNA"/>
</dbReference>
<feature type="transmembrane region" description="Helical" evidence="1">
    <location>
        <begin position="273"/>
        <end position="289"/>
    </location>
</feature>
<dbReference type="PANTHER" id="PTHR23028">
    <property type="entry name" value="ACETYLTRANSFERASE"/>
    <property type="match status" value="1"/>
</dbReference>
<feature type="transmembrane region" description="Helical" evidence="1">
    <location>
        <begin position="339"/>
        <end position="359"/>
    </location>
</feature>
<feature type="transmembrane region" description="Helical" evidence="1">
    <location>
        <begin position="93"/>
        <end position="113"/>
    </location>
</feature>
<dbReference type="GO" id="GO:0016747">
    <property type="term" value="F:acyltransferase activity, transferring groups other than amino-acyl groups"/>
    <property type="evidence" value="ECO:0007669"/>
    <property type="project" value="InterPro"/>
</dbReference>
<evidence type="ECO:0000259" key="2">
    <source>
        <dbReference type="Pfam" id="PF01757"/>
    </source>
</evidence>
<dbReference type="RefSeq" id="WP_285761871.1">
    <property type="nucleotide sequence ID" value="NZ_BSQG01000013.1"/>
</dbReference>
<dbReference type="InterPro" id="IPR050879">
    <property type="entry name" value="Acyltransferase_3"/>
</dbReference>
<proteinExistence type="predicted"/>
<dbReference type="Proteomes" id="UP001165092">
    <property type="component" value="Unassembled WGS sequence"/>
</dbReference>
<accession>A0A9W6UIW6</accession>
<dbReference type="Pfam" id="PF01757">
    <property type="entry name" value="Acyl_transf_3"/>
    <property type="match status" value="1"/>
</dbReference>
<feature type="transmembrane region" description="Helical" evidence="1">
    <location>
        <begin position="144"/>
        <end position="163"/>
    </location>
</feature>
<name>A0A9W6UIW6_9ACTN</name>
<feature type="transmembrane region" description="Helical" evidence="1">
    <location>
        <begin position="46"/>
        <end position="72"/>
    </location>
</feature>
<evidence type="ECO:0000256" key="1">
    <source>
        <dbReference type="SAM" id="Phobius"/>
    </source>
</evidence>
<organism evidence="3 4">
    <name type="scientific">Nocardiopsis ansamitocini</name>
    <dbReference type="NCBI Taxonomy" id="1670832"/>
    <lineage>
        <taxon>Bacteria</taxon>
        <taxon>Bacillati</taxon>
        <taxon>Actinomycetota</taxon>
        <taxon>Actinomycetes</taxon>
        <taxon>Streptosporangiales</taxon>
        <taxon>Nocardiopsidaceae</taxon>
        <taxon>Nocardiopsis</taxon>
    </lineage>
</organism>
<feature type="domain" description="Acyltransferase 3" evidence="2">
    <location>
        <begin position="13"/>
        <end position="352"/>
    </location>
</feature>
<gene>
    <name evidence="3" type="ORF">Nans01_46920</name>
</gene>
<sequence>MTVSPPKPMRLPSLTGLRCVLAILVFLCHALETARLYADDRLNHLGVILPYGISSLSCFFILSGFALTWSAAPGDTPALFWRRRVVKIFPNHILTWALTLALLGIVFGPLPMLGPPPDAGPALANLALVQTWIPVPSYLLSVNGISWSVSCELFFYLLFPLLIGPLRRIAANRLWWCFGATAAAIALLPALIDAAISAPAWPLWPPFSFTETWLVYFFPVVRMPEFLLGVLLALIVQADRWPPVRMSWVAGATVLFWLITLALPPIYGRSGFLAIPLALLIPVLATRDLRGETGWLQNRTVVALGEASYAMYLLHYPVMAVTRHLLGPDRYFGVVEGTLVIVAMFVICQLLAIALFRCVEDPLVRRFSRPARGRAPRGPEQAEGPPRG</sequence>
<dbReference type="AlphaFoldDB" id="A0A9W6UIW6"/>
<feature type="transmembrane region" description="Helical" evidence="1">
    <location>
        <begin position="301"/>
        <end position="319"/>
    </location>
</feature>
<keyword evidence="1" id="KW-1133">Transmembrane helix</keyword>
<dbReference type="PANTHER" id="PTHR23028:SF53">
    <property type="entry name" value="ACYL_TRANSF_3 DOMAIN-CONTAINING PROTEIN"/>
    <property type="match status" value="1"/>
</dbReference>
<keyword evidence="1" id="KW-0812">Transmembrane</keyword>
<comment type="caution">
    <text evidence="3">The sequence shown here is derived from an EMBL/GenBank/DDBJ whole genome shotgun (WGS) entry which is preliminary data.</text>
</comment>
<dbReference type="InterPro" id="IPR002656">
    <property type="entry name" value="Acyl_transf_3_dom"/>
</dbReference>
<keyword evidence="3" id="KW-0012">Acyltransferase</keyword>
<reference evidence="3" key="1">
    <citation type="submission" date="2023-02" db="EMBL/GenBank/DDBJ databases">
        <title>Nocardiopsis ansamitocini NBRC 112285.</title>
        <authorList>
            <person name="Ichikawa N."/>
            <person name="Sato H."/>
            <person name="Tonouchi N."/>
        </authorList>
    </citation>
    <scope>NUCLEOTIDE SEQUENCE</scope>
    <source>
        <strain evidence="3">NBRC 112285</strain>
    </source>
</reference>
<dbReference type="GO" id="GO:0016020">
    <property type="term" value="C:membrane"/>
    <property type="evidence" value="ECO:0007669"/>
    <property type="project" value="TreeGrafter"/>
</dbReference>
<feature type="transmembrane region" description="Helical" evidence="1">
    <location>
        <begin position="175"/>
        <end position="201"/>
    </location>
</feature>
<evidence type="ECO:0000313" key="3">
    <source>
        <dbReference type="EMBL" id="GLU50341.1"/>
    </source>
</evidence>
<keyword evidence="1" id="KW-0472">Membrane</keyword>
<feature type="transmembrane region" description="Helical" evidence="1">
    <location>
        <begin position="213"/>
        <end position="236"/>
    </location>
</feature>
<protein>
    <submittedName>
        <fullName evidence="3">Acyltransferase</fullName>
    </submittedName>
</protein>
<evidence type="ECO:0000313" key="4">
    <source>
        <dbReference type="Proteomes" id="UP001165092"/>
    </source>
</evidence>